<dbReference type="EMBL" id="KN880454">
    <property type="protein sequence ID" value="KIY71421.1"/>
    <property type="molecule type" value="Genomic_DNA"/>
</dbReference>
<dbReference type="GO" id="GO:0042175">
    <property type="term" value="C:nuclear outer membrane-endoplasmic reticulum membrane network"/>
    <property type="evidence" value="ECO:0007669"/>
    <property type="project" value="TreeGrafter"/>
</dbReference>
<feature type="compositionally biased region" description="Basic and acidic residues" evidence="1">
    <location>
        <begin position="505"/>
        <end position="522"/>
    </location>
</feature>
<keyword evidence="3" id="KW-1185">Reference proteome</keyword>
<dbReference type="OrthoDB" id="2195113at2759"/>
<evidence type="ECO:0000313" key="2">
    <source>
        <dbReference type="EMBL" id="KIY71421.1"/>
    </source>
</evidence>
<feature type="region of interest" description="Disordered" evidence="1">
    <location>
        <begin position="463"/>
        <end position="522"/>
    </location>
</feature>
<feature type="compositionally biased region" description="Basic and acidic residues" evidence="1">
    <location>
        <begin position="36"/>
        <end position="51"/>
    </location>
</feature>
<evidence type="ECO:0008006" key="4">
    <source>
        <dbReference type="Google" id="ProtNLM"/>
    </source>
</evidence>
<dbReference type="GO" id="GO:0005783">
    <property type="term" value="C:endoplasmic reticulum"/>
    <property type="evidence" value="ECO:0007669"/>
    <property type="project" value="TreeGrafter"/>
</dbReference>
<dbReference type="PANTHER" id="PTHR31027:SF2">
    <property type="entry name" value="LEBERCILIN DOMAIN-CONTAINING PROTEIN"/>
    <property type="match status" value="1"/>
</dbReference>
<evidence type="ECO:0000313" key="3">
    <source>
        <dbReference type="Proteomes" id="UP000054007"/>
    </source>
</evidence>
<dbReference type="Proteomes" id="UP000054007">
    <property type="component" value="Unassembled WGS sequence"/>
</dbReference>
<sequence>MAPKSKTDVAPTNGFAKPAPATASEKKDTSSAGHSTKPDQKAYNEEQERLKKEIDAVQTKYNAVREKISLVSKGGNGNSRRTELRAELDALRNQQAGNKASRGKVLDQIKALQDGIAKKDKDIKAQQSKVPYRTVADVDTRIKTLEKQVESGNLKLADEKRAVQEISTCKRNRRTVEGFQAIQDAIDADKKSIEDLRAQLDDPEFRATADRFDAIRAELDELKKEGDEVYAGRAKLYSESDELKAQLNALYDEKRTSAQNHREAGDRYWNKVNEERARRAERARAERQAEEQRKKTEDAERIREEAEFPAFEIEIQDCQTVINYFQGKTTGTVVLKSAPDSNEKADIEGVTKLEARQVEAVPDGVVLQKKKGEDEDSYFVASKKATKKGKRGPKATKSDEEKLNVPLNILVSLTQFSIPLPTSAADVGRVVTDLQTKKAWFLANQDRVTKEKIAKAEARIKSLANQNGSTGDVAVPNGSGERPPEPAPTPKEPSSLSESVSTEAVDAKLESVEEEKTAADQA</sequence>
<dbReference type="PANTHER" id="PTHR31027">
    <property type="entry name" value="NUCLEAR SEGREGATION PROTEIN BFR1"/>
    <property type="match status" value="1"/>
</dbReference>
<accession>A0A0D7BPA3</accession>
<protein>
    <recommendedName>
        <fullName evidence="4">Nuclear segregation protein Bfr1</fullName>
    </recommendedName>
</protein>
<dbReference type="GO" id="GO:0008298">
    <property type="term" value="P:intracellular mRNA localization"/>
    <property type="evidence" value="ECO:0007669"/>
    <property type="project" value="TreeGrafter"/>
</dbReference>
<reference evidence="2 3" key="1">
    <citation type="journal article" date="2015" name="Fungal Genet. Biol.">
        <title>Evolution of novel wood decay mechanisms in Agaricales revealed by the genome sequences of Fistulina hepatica and Cylindrobasidium torrendii.</title>
        <authorList>
            <person name="Floudas D."/>
            <person name="Held B.W."/>
            <person name="Riley R."/>
            <person name="Nagy L.G."/>
            <person name="Koehler G."/>
            <person name="Ransdell A.S."/>
            <person name="Younus H."/>
            <person name="Chow J."/>
            <person name="Chiniquy J."/>
            <person name="Lipzen A."/>
            <person name="Tritt A."/>
            <person name="Sun H."/>
            <person name="Haridas S."/>
            <person name="LaButti K."/>
            <person name="Ohm R.A."/>
            <person name="Kues U."/>
            <person name="Blanchette R.A."/>
            <person name="Grigoriev I.V."/>
            <person name="Minto R.E."/>
            <person name="Hibbett D.S."/>
        </authorList>
    </citation>
    <scope>NUCLEOTIDE SEQUENCE [LARGE SCALE GENOMIC DNA]</scope>
    <source>
        <strain evidence="2 3">FP15055 ss-10</strain>
    </source>
</reference>
<evidence type="ECO:0000256" key="1">
    <source>
        <dbReference type="SAM" id="MobiDB-lite"/>
    </source>
</evidence>
<dbReference type="GO" id="GO:1990904">
    <property type="term" value="C:ribonucleoprotein complex"/>
    <property type="evidence" value="ECO:0007669"/>
    <property type="project" value="TreeGrafter"/>
</dbReference>
<dbReference type="AlphaFoldDB" id="A0A0D7BPA3"/>
<name>A0A0D7BPA3_9AGAR</name>
<gene>
    <name evidence="2" type="ORF">CYLTODRAFT_435216</name>
</gene>
<dbReference type="InterPro" id="IPR039604">
    <property type="entry name" value="Bfr1"/>
</dbReference>
<proteinExistence type="predicted"/>
<dbReference type="GO" id="GO:0003729">
    <property type="term" value="F:mRNA binding"/>
    <property type="evidence" value="ECO:0007669"/>
    <property type="project" value="TreeGrafter"/>
</dbReference>
<feature type="region of interest" description="Disordered" evidence="1">
    <location>
        <begin position="280"/>
        <end position="301"/>
    </location>
</feature>
<dbReference type="STRING" id="1314674.A0A0D7BPA3"/>
<feature type="region of interest" description="Disordered" evidence="1">
    <location>
        <begin position="1"/>
        <end position="51"/>
    </location>
</feature>
<organism evidence="2 3">
    <name type="scientific">Cylindrobasidium torrendii FP15055 ss-10</name>
    <dbReference type="NCBI Taxonomy" id="1314674"/>
    <lineage>
        <taxon>Eukaryota</taxon>
        <taxon>Fungi</taxon>
        <taxon>Dikarya</taxon>
        <taxon>Basidiomycota</taxon>
        <taxon>Agaricomycotina</taxon>
        <taxon>Agaricomycetes</taxon>
        <taxon>Agaricomycetidae</taxon>
        <taxon>Agaricales</taxon>
        <taxon>Marasmiineae</taxon>
        <taxon>Physalacriaceae</taxon>
        <taxon>Cylindrobasidium</taxon>
    </lineage>
</organism>